<dbReference type="EMBL" id="MFKF01000023">
    <property type="protein sequence ID" value="OGG56867.1"/>
    <property type="molecule type" value="Genomic_DNA"/>
</dbReference>
<evidence type="ECO:0000313" key="4">
    <source>
        <dbReference type="EMBL" id="OGG56867.1"/>
    </source>
</evidence>
<dbReference type="PANTHER" id="PTHR23150">
    <property type="entry name" value="SULFATASE MODIFYING FACTOR 1, 2"/>
    <property type="match status" value="1"/>
</dbReference>
<dbReference type="SUPFAM" id="SSF56436">
    <property type="entry name" value="C-type lectin-like"/>
    <property type="match status" value="1"/>
</dbReference>
<feature type="domain" description="Sulfatase-modifying factor enzyme-like" evidence="3">
    <location>
        <begin position="87"/>
        <end position="310"/>
    </location>
</feature>
<protein>
    <recommendedName>
        <fullName evidence="3">Sulfatase-modifying factor enzyme-like domain-containing protein</fullName>
    </recommendedName>
</protein>
<dbReference type="Gene3D" id="3.90.1580.10">
    <property type="entry name" value="paralog of FGE (formylglycine-generating enzyme)"/>
    <property type="match status" value="1"/>
</dbReference>
<dbReference type="GO" id="GO:0120147">
    <property type="term" value="F:formylglycine-generating oxidase activity"/>
    <property type="evidence" value="ECO:0007669"/>
    <property type="project" value="TreeGrafter"/>
</dbReference>
<dbReference type="InterPro" id="IPR005532">
    <property type="entry name" value="SUMF_dom"/>
</dbReference>
<dbReference type="InterPro" id="IPR042095">
    <property type="entry name" value="SUMF_sf"/>
</dbReference>
<evidence type="ECO:0000256" key="2">
    <source>
        <dbReference type="SAM" id="Phobius"/>
    </source>
</evidence>
<feature type="transmembrane region" description="Helical" evidence="2">
    <location>
        <begin position="6"/>
        <end position="25"/>
    </location>
</feature>
<keyword evidence="2" id="KW-0812">Transmembrane</keyword>
<evidence type="ECO:0000259" key="3">
    <source>
        <dbReference type="Pfam" id="PF03781"/>
    </source>
</evidence>
<accession>A0A1F6D692</accession>
<name>A0A1F6D692_HANXR</name>
<dbReference type="Pfam" id="PF03781">
    <property type="entry name" value="FGE-sulfatase"/>
    <property type="match status" value="1"/>
</dbReference>
<reference evidence="4 5" key="1">
    <citation type="journal article" date="2016" name="Nat. Commun.">
        <title>Thousands of microbial genomes shed light on interconnected biogeochemical processes in an aquifer system.</title>
        <authorList>
            <person name="Anantharaman K."/>
            <person name="Brown C.T."/>
            <person name="Hug L.A."/>
            <person name="Sharon I."/>
            <person name="Castelle C.J."/>
            <person name="Probst A.J."/>
            <person name="Thomas B.C."/>
            <person name="Singh A."/>
            <person name="Wilkins M.J."/>
            <person name="Karaoz U."/>
            <person name="Brodie E.L."/>
            <person name="Williams K.H."/>
            <person name="Hubbard S.S."/>
            <person name="Banfield J.F."/>
        </authorList>
    </citation>
    <scope>NUCLEOTIDE SEQUENCE [LARGE SCALE GENOMIC DNA]</scope>
    <source>
        <strain evidence="5">RIFCSPLOWO2_12_FULL_64_10</strain>
    </source>
</reference>
<gene>
    <name evidence="4" type="ORF">A3F84_10775</name>
</gene>
<dbReference type="Proteomes" id="UP000178606">
    <property type="component" value="Unassembled WGS sequence"/>
</dbReference>
<dbReference type="InterPro" id="IPR051043">
    <property type="entry name" value="Sulfatase_Mod_Factor_Kinase"/>
</dbReference>
<evidence type="ECO:0000313" key="5">
    <source>
        <dbReference type="Proteomes" id="UP000178606"/>
    </source>
</evidence>
<sequence length="314" mass="35728">MELDWMVLALIVAFGIFCIQIYLVYRKQVMLLQPTVEQLENTKANIETQIVESDRTTEETYQRTSEMEKELALLDAKRSQLQERLSENQMILIPAGDFRMGEDEEGAPDEYPMHTVLLNAFLIDKYPITNQDYKMFADITGHRPPPHWTGLGGTYPIEQADHPVVNVSWHDANAYAKWVNKRLPTEAEWEKAARGQKGQVYPWGDAFRKENVNCNNEHEGTTSVKACPHGVSPYGVMDMCGNVCEWVEDWYFDEYYKNSPIDNPPGPPGAQYKAVRGGFFGENKAGVRCASRHFSPPAAMQEHVGFRCAKTPTK</sequence>
<keyword evidence="1" id="KW-0175">Coiled coil</keyword>
<dbReference type="AlphaFoldDB" id="A0A1F6D692"/>
<evidence type="ECO:0000256" key="1">
    <source>
        <dbReference type="SAM" id="Coils"/>
    </source>
</evidence>
<dbReference type="InterPro" id="IPR016187">
    <property type="entry name" value="CTDL_fold"/>
</dbReference>
<keyword evidence="2" id="KW-1133">Transmembrane helix</keyword>
<proteinExistence type="predicted"/>
<comment type="caution">
    <text evidence="4">The sequence shown here is derived from an EMBL/GenBank/DDBJ whole genome shotgun (WGS) entry which is preliminary data.</text>
</comment>
<dbReference type="PANTHER" id="PTHR23150:SF19">
    <property type="entry name" value="FORMYLGLYCINE-GENERATING ENZYME"/>
    <property type="match status" value="1"/>
</dbReference>
<organism evidence="4 5">
    <name type="scientific">Handelsmanbacteria sp. (strain RIFCSPLOWO2_12_FULL_64_10)</name>
    <dbReference type="NCBI Taxonomy" id="1817868"/>
    <lineage>
        <taxon>Bacteria</taxon>
        <taxon>Candidatus Handelsmaniibacteriota</taxon>
    </lineage>
</organism>
<keyword evidence="2" id="KW-0472">Membrane</keyword>
<feature type="coiled-coil region" evidence="1">
    <location>
        <begin position="36"/>
        <end position="84"/>
    </location>
</feature>